<dbReference type="GO" id="GO:0004843">
    <property type="term" value="F:cysteine-type deubiquitinase activity"/>
    <property type="evidence" value="ECO:0007669"/>
    <property type="project" value="UniProtKB-EC"/>
</dbReference>
<dbReference type="Proteomes" id="UP000094020">
    <property type="component" value="Chromosome 5"/>
</dbReference>
<comment type="similarity">
    <text evidence="2">Belongs to the peptidase C19 family.</text>
</comment>
<reference evidence="10" key="1">
    <citation type="submission" date="2013-07" db="EMBL/GenBank/DDBJ databases">
        <authorList>
            <consortium name="The Broad Institute Genome Sequencing Platform"/>
            <person name="Cuomo C."/>
            <person name="Litvintseva A."/>
            <person name="Chen Y."/>
            <person name="Heitman J."/>
            <person name="Sun S."/>
            <person name="Springer D."/>
            <person name="Dromer F."/>
            <person name="Young S.K."/>
            <person name="Zeng Q."/>
            <person name="Gargeya S."/>
            <person name="Fitzgerald M."/>
            <person name="Abouelleil A."/>
            <person name="Alvarado L."/>
            <person name="Berlin A.M."/>
            <person name="Chapman S.B."/>
            <person name="Dewar J."/>
            <person name="Goldberg J."/>
            <person name="Griggs A."/>
            <person name="Gujja S."/>
            <person name="Hansen M."/>
            <person name="Howarth C."/>
            <person name="Imamovic A."/>
            <person name="Larimer J."/>
            <person name="McCowan C."/>
            <person name="Murphy C."/>
            <person name="Pearson M."/>
            <person name="Priest M."/>
            <person name="Roberts A."/>
            <person name="Saif S."/>
            <person name="Shea T."/>
            <person name="Sykes S."/>
            <person name="Wortman J."/>
            <person name="Nusbaum C."/>
            <person name="Birren B."/>
        </authorList>
    </citation>
    <scope>NUCLEOTIDE SEQUENCE</scope>
    <source>
        <strain evidence="10">CBS 10737</strain>
    </source>
</reference>
<evidence type="ECO:0000256" key="2">
    <source>
        <dbReference type="ARBA" id="ARBA00009085"/>
    </source>
</evidence>
<dbReference type="GeneID" id="30172648"/>
<keyword evidence="5" id="KW-0833">Ubl conjugation pathway</keyword>
<evidence type="ECO:0000256" key="3">
    <source>
        <dbReference type="ARBA" id="ARBA00012759"/>
    </source>
</evidence>
<evidence type="ECO:0000256" key="4">
    <source>
        <dbReference type="ARBA" id="ARBA00022670"/>
    </source>
</evidence>
<dbReference type="GO" id="GO:0005634">
    <property type="term" value="C:nucleus"/>
    <property type="evidence" value="ECO:0007669"/>
    <property type="project" value="TreeGrafter"/>
</dbReference>
<organism evidence="10 11">
    <name type="scientific">Kwoniella pini CBS 10737</name>
    <dbReference type="NCBI Taxonomy" id="1296096"/>
    <lineage>
        <taxon>Eukaryota</taxon>
        <taxon>Fungi</taxon>
        <taxon>Dikarya</taxon>
        <taxon>Basidiomycota</taxon>
        <taxon>Agaricomycotina</taxon>
        <taxon>Tremellomycetes</taxon>
        <taxon>Tremellales</taxon>
        <taxon>Cryptococcaceae</taxon>
        <taxon>Kwoniella</taxon>
    </lineage>
</organism>
<dbReference type="Gene3D" id="3.90.70.10">
    <property type="entry name" value="Cysteine proteinases"/>
    <property type="match status" value="1"/>
</dbReference>
<accession>A0AAJ8L6G1</accession>
<feature type="compositionally biased region" description="Polar residues" evidence="8">
    <location>
        <begin position="12"/>
        <end position="41"/>
    </location>
</feature>
<dbReference type="PANTHER" id="PTHR24006:SF888">
    <property type="entry name" value="UBIQUITIN CARBOXYL-TERMINAL HYDROLASE 30"/>
    <property type="match status" value="1"/>
</dbReference>
<evidence type="ECO:0000313" key="10">
    <source>
        <dbReference type="EMBL" id="WWC70196.1"/>
    </source>
</evidence>
<feature type="compositionally biased region" description="Polar residues" evidence="8">
    <location>
        <begin position="413"/>
        <end position="425"/>
    </location>
</feature>
<dbReference type="RefSeq" id="XP_070059010.1">
    <property type="nucleotide sequence ID" value="XM_070202909.1"/>
</dbReference>
<dbReference type="InterPro" id="IPR050164">
    <property type="entry name" value="Peptidase_C19"/>
</dbReference>
<keyword evidence="11" id="KW-1185">Reference proteome</keyword>
<dbReference type="SUPFAM" id="SSF54001">
    <property type="entry name" value="Cysteine proteinases"/>
    <property type="match status" value="1"/>
</dbReference>
<keyword evidence="6" id="KW-0378">Hydrolase</keyword>
<dbReference type="Pfam" id="PF00443">
    <property type="entry name" value="UCH"/>
    <property type="match status" value="1"/>
</dbReference>
<evidence type="ECO:0000313" key="11">
    <source>
        <dbReference type="Proteomes" id="UP000094020"/>
    </source>
</evidence>
<dbReference type="AlphaFoldDB" id="A0AAJ8L6G1"/>
<feature type="region of interest" description="Disordered" evidence="8">
    <location>
        <begin position="1"/>
        <end position="91"/>
    </location>
</feature>
<evidence type="ECO:0000256" key="8">
    <source>
        <dbReference type="SAM" id="MobiDB-lite"/>
    </source>
</evidence>
<evidence type="ECO:0000256" key="7">
    <source>
        <dbReference type="ARBA" id="ARBA00022807"/>
    </source>
</evidence>
<dbReference type="GO" id="GO:0005829">
    <property type="term" value="C:cytosol"/>
    <property type="evidence" value="ECO:0007669"/>
    <property type="project" value="TreeGrafter"/>
</dbReference>
<comment type="catalytic activity">
    <reaction evidence="1">
        <text>Thiol-dependent hydrolysis of ester, thioester, amide, peptide and isopeptide bonds formed by the C-terminal Gly of ubiquitin (a 76-residue protein attached to proteins as an intracellular targeting signal).</text>
        <dbReference type="EC" id="3.4.19.12"/>
    </reaction>
</comment>
<gene>
    <name evidence="10" type="ORF">I206_104146</name>
</gene>
<dbReference type="PROSITE" id="PS00973">
    <property type="entry name" value="USP_2"/>
    <property type="match status" value="1"/>
</dbReference>
<keyword evidence="4" id="KW-0645">Protease</keyword>
<dbReference type="GO" id="GO:0016579">
    <property type="term" value="P:protein deubiquitination"/>
    <property type="evidence" value="ECO:0007669"/>
    <property type="project" value="InterPro"/>
</dbReference>
<feature type="region of interest" description="Disordered" evidence="8">
    <location>
        <begin position="413"/>
        <end position="467"/>
    </location>
</feature>
<dbReference type="EMBL" id="CP144523">
    <property type="protein sequence ID" value="WWC70196.1"/>
    <property type="molecule type" value="Genomic_DNA"/>
</dbReference>
<dbReference type="PANTHER" id="PTHR24006">
    <property type="entry name" value="UBIQUITIN CARBOXYL-TERMINAL HYDROLASE"/>
    <property type="match status" value="1"/>
</dbReference>
<dbReference type="InterPro" id="IPR038765">
    <property type="entry name" value="Papain-like_cys_pep_sf"/>
</dbReference>
<dbReference type="EC" id="3.4.19.12" evidence="3"/>
<feature type="compositionally biased region" description="Polar residues" evidence="8">
    <location>
        <begin position="53"/>
        <end position="68"/>
    </location>
</feature>
<feature type="region of interest" description="Disordered" evidence="8">
    <location>
        <begin position="722"/>
        <end position="743"/>
    </location>
</feature>
<feature type="domain" description="USP" evidence="9">
    <location>
        <begin position="176"/>
        <end position="716"/>
    </location>
</feature>
<feature type="compositionally biased region" description="Low complexity" evidence="8">
    <location>
        <begin position="426"/>
        <end position="438"/>
    </location>
</feature>
<dbReference type="PROSITE" id="PS50235">
    <property type="entry name" value="USP_3"/>
    <property type="match status" value="1"/>
</dbReference>
<evidence type="ECO:0000256" key="5">
    <source>
        <dbReference type="ARBA" id="ARBA00022786"/>
    </source>
</evidence>
<reference evidence="10" key="2">
    <citation type="submission" date="2024-02" db="EMBL/GenBank/DDBJ databases">
        <title>Comparative genomics of Cryptococcus and Kwoniella reveals pathogenesis evolution and contrasting modes of karyotype evolution via chromosome fusion or intercentromeric recombination.</title>
        <authorList>
            <person name="Coelho M.A."/>
            <person name="David-Palma M."/>
            <person name="Shea T."/>
            <person name="Bowers K."/>
            <person name="McGinley-Smith S."/>
            <person name="Mohammad A.W."/>
            <person name="Gnirke A."/>
            <person name="Yurkov A.M."/>
            <person name="Nowrousian M."/>
            <person name="Sun S."/>
            <person name="Cuomo C.A."/>
            <person name="Heitman J."/>
        </authorList>
    </citation>
    <scope>NUCLEOTIDE SEQUENCE</scope>
    <source>
        <strain evidence="10">CBS 10737</strain>
    </source>
</reference>
<evidence type="ECO:0000259" key="9">
    <source>
        <dbReference type="PROSITE" id="PS50235"/>
    </source>
</evidence>
<dbReference type="InterPro" id="IPR018200">
    <property type="entry name" value="USP_CS"/>
</dbReference>
<dbReference type="KEGG" id="kpin:30172648"/>
<name>A0AAJ8L6G1_9TREE</name>
<keyword evidence="7" id="KW-0788">Thiol protease</keyword>
<protein>
    <recommendedName>
        <fullName evidence="3">ubiquitinyl hydrolase 1</fullName>
        <ecNumber evidence="3">3.4.19.12</ecNumber>
    </recommendedName>
</protein>
<dbReference type="InterPro" id="IPR028889">
    <property type="entry name" value="USP"/>
</dbReference>
<evidence type="ECO:0000256" key="6">
    <source>
        <dbReference type="ARBA" id="ARBA00022801"/>
    </source>
</evidence>
<evidence type="ECO:0000256" key="1">
    <source>
        <dbReference type="ARBA" id="ARBA00000707"/>
    </source>
</evidence>
<dbReference type="InterPro" id="IPR001394">
    <property type="entry name" value="Peptidase_C19_UCH"/>
</dbReference>
<proteinExistence type="inferred from homology"/>
<sequence length="743" mass="82953">MRKRKSKSTKSLTQGNIVATTQNTNPKTVYSTLQASNSASERSTEEIDETLDTHSSLSSDISVSTQEDSIPVAQPTPERTDNQKDSSSTPRLIVTAFPSPIDDLLRGILGIIHQAYIELVGMILGISSWWGGGETSSGKIENIPLDGRQRVQRRRRRVENGNSNGHVSKVSDDHFPGMVNLSGTLCYMNSVLQAFASITSLVCNLEKIVELAIETDTPTPVTDSLLDVIRDLNTPYSHPPPALRPHALLQALHPLPQIRRLLSTREQQDAHELFIVLAEAISDEAVKVATEIARLKGLGDILSLQQYADSKNRGGDTEGKNKRRKIRGIAQPWEGLMARRRTCQRCGWETEVRMDLVGGMELPIPLHGDVTLDSCIAEYLSPENLSDVTCEACSLRRTLAHYQNEVERLSAIPDTSTRATKSIQKSGHSSSASTSSFSPLDGLSTIASTKEDKMTNSRKKRARDARRVTNRLEEMLQSNVISNFNEPFLDPNQSKLDGTAPIPIKWQLSKTNSIRQSILTRTPQSLRLLFIRSEFTPYGSVLKKTARVNFPMILDLTKFVSDDIWNSEKQSNNEVNNSSLSSTTTLINTYNSQPQLNGFNHNHDQRKKILYRLDSVILHYGYTHSSGHYICLRRKPCSTSKNYNENWYKPDKTNKSCPDGCICESCLYFGQVREGIENKIPGKGWLRISDADVEEVGEEALYESRGAVFMLFYEKVGEYVSSEEKNGNRLPELSANSEPEEVS</sequence>
<dbReference type="GO" id="GO:0006508">
    <property type="term" value="P:proteolysis"/>
    <property type="evidence" value="ECO:0007669"/>
    <property type="project" value="UniProtKB-KW"/>
</dbReference>